<dbReference type="RefSeq" id="WP_224162776.1">
    <property type="nucleotide sequence ID" value="NZ_JAIRBT010000011.1"/>
</dbReference>
<evidence type="ECO:0000313" key="1">
    <source>
        <dbReference type="EMBL" id="MBZ6066516.1"/>
    </source>
</evidence>
<reference evidence="1 2" key="1">
    <citation type="submission" date="2021-09" db="EMBL/GenBank/DDBJ databases">
        <title>Aeromonas schubertii isolated from Asian sea bass.</title>
        <authorList>
            <person name="Pinpimai K."/>
        </authorList>
    </citation>
    <scope>NUCLEOTIDE SEQUENCE [LARGE SCALE GENOMIC DNA]</scope>
    <source>
        <strain evidence="1 2">CHULA2021a</strain>
    </source>
</reference>
<proteinExistence type="predicted"/>
<protein>
    <submittedName>
        <fullName evidence="1">Uncharacterized protein</fullName>
    </submittedName>
</protein>
<name>A0ABS7VC39_9GAMM</name>
<dbReference type="Proteomes" id="UP000774958">
    <property type="component" value="Unassembled WGS sequence"/>
</dbReference>
<organism evidence="1 2">
    <name type="scientific">Aeromonas schubertii</name>
    <dbReference type="NCBI Taxonomy" id="652"/>
    <lineage>
        <taxon>Bacteria</taxon>
        <taxon>Pseudomonadati</taxon>
        <taxon>Pseudomonadota</taxon>
        <taxon>Gammaproteobacteria</taxon>
        <taxon>Aeromonadales</taxon>
        <taxon>Aeromonadaceae</taxon>
        <taxon>Aeromonas</taxon>
    </lineage>
</organism>
<evidence type="ECO:0000313" key="2">
    <source>
        <dbReference type="Proteomes" id="UP000774958"/>
    </source>
</evidence>
<dbReference type="EMBL" id="JAIRBT010000011">
    <property type="protein sequence ID" value="MBZ6066516.1"/>
    <property type="molecule type" value="Genomic_DNA"/>
</dbReference>
<keyword evidence="2" id="KW-1185">Reference proteome</keyword>
<accession>A0ABS7VC39</accession>
<sequence>MLFKLLDFQEQITQDIKYEYSWTETPSQLSYYDLQSISLDLAKYKDIEGTSIAAQAKKPVTNRYSLSSNTYAKAIASIKSNHYLNYSLNITNNLNHLNEEAIKKIFDAYFTYVTQGEYLARYKQEKTIIDITSYNPNFEKMIQEMEKKNELSQRLLSTLTKEQVAEATALIECLSQEKYIEIYYSLVREHIEDVSAMDKDELKTHISKYFFGHMTIEKLSSILFQINCARLIQPQIENYHLTELNWYKKLHSHAFIRNYDSLYRFESMLEQFQVEVTSVLSKVKSERLYF</sequence>
<comment type="caution">
    <text evidence="1">The sequence shown here is derived from an EMBL/GenBank/DDBJ whole genome shotgun (WGS) entry which is preliminary data.</text>
</comment>
<gene>
    <name evidence="1" type="ORF">LA374_09905</name>
</gene>